<keyword evidence="3 8" id="KW-0689">Ribosomal protein</keyword>
<dbReference type="EMBL" id="LUCH01005099">
    <property type="protein sequence ID" value="KAF5398350.1"/>
    <property type="molecule type" value="Genomic_DNA"/>
</dbReference>
<protein>
    <recommendedName>
        <fullName evidence="6">Large ribosomal subunit protein mL50</fullName>
    </recommendedName>
    <alternativeName>
        <fullName evidence="7">39S ribosomal protein L50, mitochondrial</fullName>
    </alternativeName>
</protein>
<dbReference type="GO" id="GO:0005762">
    <property type="term" value="C:mitochondrial large ribosomal subunit"/>
    <property type="evidence" value="ECO:0007669"/>
    <property type="project" value="TreeGrafter"/>
</dbReference>
<proteinExistence type="inferred from homology"/>
<dbReference type="OrthoDB" id="9939609at2759"/>
<accession>A0A8J4WPD7</accession>
<dbReference type="AlphaFoldDB" id="A0A8J4WPD7"/>
<evidence type="ECO:0000256" key="6">
    <source>
        <dbReference type="ARBA" id="ARBA00035183"/>
    </source>
</evidence>
<sequence length="203" mass="22774">MNSRRLVHLLPKVPQSCSLSTNKSTSVPPRFQSRLQSLTDTSRDNLIAKLPPYAPPADVSSRIQSFAVRLLNASPSNPSAYRFQSNAEKFKLFTACAKEFQHPVLNSYIHELTDVSALIQYYQTPVVSPDALSRLCEQADQLPSNLSIATKPIRFNPNDTTFFKRTAYPGRSTIVSGLGTAKKYKGFRAPPARRIRVEYQDRI</sequence>
<reference evidence="8" key="1">
    <citation type="submission" date="2019-05" db="EMBL/GenBank/DDBJ databases">
        <title>Annotation for the trematode Paragonimus heterotremus.</title>
        <authorList>
            <person name="Choi Y.-J."/>
        </authorList>
    </citation>
    <scope>NUCLEOTIDE SEQUENCE</scope>
    <source>
        <strain evidence="8">LC</strain>
    </source>
</reference>
<dbReference type="InterPro" id="IPR018305">
    <property type="entry name" value="Ribosomal_m50"/>
</dbReference>
<dbReference type="PANTHER" id="PTHR31542">
    <property type="entry name" value="39A RIBOSOMAL PROTEIN L50, MITOCHONDRIAL"/>
    <property type="match status" value="1"/>
</dbReference>
<dbReference type="Proteomes" id="UP000748531">
    <property type="component" value="Unassembled WGS sequence"/>
</dbReference>
<evidence type="ECO:0000256" key="1">
    <source>
        <dbReference type="ARBA" id="ARBA00004173"/>
    </source>
</evidence>
<dbReference type="PANTHER" id="PTHR31542:SF1">
    <property type="entry name" value="LARGE RIBOSOMAL SUBUNIT PROTEIN ML50"/>
    <property type="match status" value="1"/>
</dbReference>
<evidence type="ECO:0000256" key="7">
    <source>
        <dbReference type="ARBA" id="ARBA00035398"/>
    </source>
</evidence>
<evidence type="ECO:0000313" key="8">
    <source>
        <dbReference type="EMBL" id="KAF5398350.1"/>
    </source>
</evidence>
<name>A0A8J4WPD7_9TREM</name>
<evidence type="ECO:0000256" key="2">
    <source>
        <dbReference type="ARBA" id="ARBA00008860"/>
    </source>
</evidence>
<keyword evidence="9" id="KW-1185">Reference proteome</keyword>
<evidence type="ECO:0000313" key="9">
    <source>
        <dbReference type="Proteomes" id="UP000748531"/>
    </source>
</evidence>
<comment type="subcellular location">
    <subcellularLocation>
        <location evidence="1">Mitochondrion</location>
    </subcellularLocation>
</comment>
<gene>
    <name evidence="8" type="ORF">PHET_08725</name>
</gene>
<organism evidence="8 9">
    <name type="scientific">Paragonimus heterotremus</name>
    <dbReference type="NCBI Taxonomy" id="100268"/>
    <lineage>
        <taxon>Eukaryota</taxon>
        <taxon>Metazoa</taxon>
        <taxon>Spiralia</taxon>
        <taxon>Lophotrochozoa</taxon>
        <taxon>Platyhelminthes</taxon>
        <taxon>Trematoda</taxon>
        <taxon>Digenea</taxon>
        <taxon>Plagiorchiida</taxon>
        <taxon>Troglotremata</taxon>
        <taxon>Troglotrematidae</taxon>
        <taxon>Paragonimus</taxon>
    </lineage>
</organism>
<evidence type="ECO:0000256" key="5">
    <source>
        <dbReference type="ARBA" id="ARBA00023274"/>
    </source>
</evidence>
<keyword evidence="5" id="KW-0687">Ribonucleoprotein</keyword>
<comment type="similarity">
    <text evidence="2">Belongs to the mitochondrion-specific ribosomal protein mL50 family.</text>
</comment>
<comment type="caution">
    <text evidence="8">The sequence shown here is derived from an EMBL/GenBank/DDBJ whole genome shotgun (WGS) entry which is preliminary data.</text>
</comment>
<keyword evidence="4" id="KW-0496">Mitochondrion</keyword>
<evidence type="ECO:0000256" key="3">
    <source>
        <dbReference type="ARBA" id="ARBA00022980"/>
    </source>
</evidence>
<evidence type="ECO:0000256" key="4">
    <source>
        <dbReference type="ARBA" id="ARBA00023128"/>
    </source>
</evidence>